<dbReference type="SMART" id="SM00493">
    <property type="entry name" value="TOPRIM"/>
    <property type="match status" value="1"/>
</dbReference>
<dbReference type="InterPro" id="IPR027032">
    <property type="entry name" value="Twinkle-like"/>
</dbReference>
<dbReference type="GO" id="GO:0006260">
    <property type="term" value="P:DNA replication"/>
    <property type="evidence" value="ECO:0007669"/>
    <property type="project" value="InterPro"/>
</dbReference>
<evidence type="ECO:0000313" key="4">
    <source>
        <dbReference type="Proteomes" id="UP000196587"/>
    </source>
</evidence>
<dbReference type="Pfam" id="PF03796">
    <property type="entry name" value="DnaB_C"/>
    <property type="match status" value="1"/>
</dbReference>
<dbReference type="PROSITE" id="PS51199">
    <property type="entry name" value="SF4_HELICASE"/>
    <property type="match status" value="1"/>
</dbReference>
<evidence type="ECO:0000259" key="2">
    <source>
        <dbReference type="PROSITE" id="PS51199"/>
    </source>
</evidence>
<proteinExistence type="predicted"/>
<feature type="domain" description="SF4 helicase" evidence="2">
    <location>
        <begin position="310"/>
        <end position="570"/>
    </location>
</feature>
<dbReference type="GO" id="GO:0005524">
    <property type="term" value="F:ATP binding"/>
    <property type="evidence" value="ECO:0007669"/>
    <property type="project" value="InterPro"/>
</dbReference>
<dbReference type="Gene3D" id="3.40.1360.10">
    <property type="match status" value="1"/>
</dbReference>
<accession>A0A1Y4JS32</accession>
<dbReference type="CDD" id="cd00188">
    <property type="entry name" value="TOPRIM"/>
    <property type="match status" value="1"/>
</dbReference>
<evidence type="ECO:0000256" key="1">
    <source>
        <dbReference type="SAM" id="MobiDB-lite"/>
    </source>
</evidence>
<evidence type="ECO:0000313" key="3">
    <source>
        <dbReference type="EMBL" id="OUP32891.1"/>
    </source>
</evidence>
<dbReference type="PANTHER" id="PTHR12873:SF0">
    <property type="entry name" value="TWINKLE MTDNA HELICASE"/>
    <property type="match status" value="1"/>
</dbReference>
<dbReference type="Proteomes" id="UP000196587">
    <property type="component" value="Unassembled WGS sequence"/>
</dbReference>
<dbReference type="RefSeq" id="WP_087413211.1">
    <property type="nucleotide sequence ID" value="NZ_CALIXP010000066.1"/>
</dbReference>
<name>A0A1Y4JS32_9BACE</name>
<dbReference type="GO" id="GO:0043139">
    <property type="term" value="F:5'-3' DNA helicase activity"/>
    <property type="evidence" value="ECO:0007669"/>
    <property type="project" value="InterPro"/>
</dbReference>
<dbReference type="AlphaFoldDB" id="A0A1Y4JS32"/>
<dbReference type="InterPro" id="IPR027417">
    <property type="entry name" value="P-loop_NTPase"/>
</dbReference>
<comment type="caution">
    <text evidence="3">The sequence shown here is derived from an EMBL/GenBank/DDBJ whole genome shotgun (WGS) entry which is preliminary data.</text>
</comment>
<dbReference type="PANTHER" id="PTHR12873">
    <property type="entry name" value="T7-LIKE MITOCHONDRIAL DNA HELICASE"/>
    <property type="match status" value="1"/>
</dbReference>
<dbReference type="SUPFAM" id="SSF56731">
    <property type="entry name" value="DNA primase core"/>
    <property type="match status" value="1"/>
</dbReference>
<protein>
    <submittedName>
        <fullName evidence="3">DNA primase</fullName>
    </submittedName>
</protein>
<sequence length="603" mass="69074">MFDFRKHNINTRGRSSGKIKTTCPQCNDTRGHKGDRSLSVDLDKGLCYCHHCGYTLHIPDDAEERRRQERIDRYRKSVLLPSHFRRPVFNASKTGRSEALERYWTEERCLRQELLDELRITEQREWMPQSEKEENCLCFNYFEGDTLVNTKFRSGQKHFKMVKDAELIPYNINGILGTRQAVITEGEFDACALMTATGRRDIISVPAGAQSNLTWIDRFVESHFEDKETVYIAVDEDAAGEVLRRELVRRLGAECCKIVRYGAGCKDSNEHLIRYGADSLAICLQQAEEIPIEGVATADDCSEQLRALYENGLQGGAETGWENLDAHCTFELGRLVVITGRPGDGKSEFTDELVLRLRLRHGWKTAYYSPENLPVEYHLKKIADKLLGRNFAPGYGMTEELYDQARQWLAANVTHILPGDGAYRIDDILLKARQLVRRRGVRTLVMDPMNRLEQDSGMTERDFIRSVLNKLCRFAQRNRCLVILVAHPRKVNRNEATGELRRVEMNDINGSADFGNMTDYCIDVDRNDKKQIVTIYIDKVRFKHLGSAGTCAKFVYNFISGRYFPCEEGIVHTPDGDSPGPVDTRFDNANWLKNNEEQGCLFH</sequence>
<dbReference type="EMBL" id="NFKE01000010">
    <property type="protein sequence ID" value="OUP32891.1"/>
    <property type="molecule type" value="Genomic_DNA"/>
</dbReference>
<dbReference type="InterPro" id="IPR006171">
    <property type="entry name" value="TOPRIM_dom"/>
</dbReference>
<dbReference type="GO" id="GO:0003697">
    <property type="term" value="F:single-stranded DNA binding"/>
    <property type="evidence" value="ECO:0007669"/>
    <property type="project" value="InterPro"/>
</dbReference>
<dbReference type="Gene3D" id="3.40.50.300">
    <property type="entry name" value="P-loop containing nucleotide triphosphate hydrolases"/>
    <property type="match status" value="1"/>
</dbReference>
<reference evidence="4" key="1">
    <citation type="submission" date="2017-04" db="EMBL/GenBank/DDBJ databases">
        <title>Function of individual gut microbiota members based on whole genome sequencing of pure cultures obtained from chicken caecum.</title>
        <authorList>
            <person name="Medvecky M."/>
            <person name="Cejkova D."/>
            <person name="Polansky O."/>
            <person name="Karasova D."/>
            <person name="Kubasova T."/>
            <person name="Cizek A."/>
            <person name="Rychlik I."/>
        </authorList>
    </citation>
    <scope>NUCLEOTIDE SEQUENCE [LARGE SCALE GENOMIC DNA]</scope>
    <source>
        <strain evidence="4">An189</strain>
    </source>
</reference>
<feature type="region of interest" description="Disordered" evidence="1">
    <location>
        <begin position="12"/>
        <end position="34"/>
    </location>
</feature>
<gene>
    <name evidence="3" type="ORF">B5F24_13490</name>
</gene>
<dbReference type="SUPFAM" id="SSF52540">
    <property type="entry name" value="P-loop containing nucleoside triphosphate hydrolases"/>
    <property type="match status" value="1"/>
</dbReference>
<dbReference type="Pfam" id="PF13155">
    <property type="entry name" value="Toprim_2"/>
    <property type="match status" value="1"/>
</dbReference>
<organism evidence="3 4">
    <name type="scientific">Bacteroides clarus</name>
    <dbReference type="NCBI Taxonomy" id="626929"/>
    <lineage>
        <taxon>Bacteria</taxon>
        <taxon>Pseudomonadati</taxon>
        <taxon>Bacteroidota</taxon>
        <taxon>Bacteroidia</taxon>
        <taxon>Bacteroidales</taxon>
        <taxon>Bacteroidaceae</taxon>
        <taxon>Bacteroides</taxon>
    </lineage>
</organism>
<dbReference type="InterPro" id="IPR007694">
    <property type="entry name" value="DNA_helicase_DnaB-like_C"/>
</dbReference>
<feature type="compositionally biased region" description="Polar residues" evidence="1">
    <location>
        <begin position="12"/>
        <end position="28"/>
    </location>
</feature>